<dbReference type="PANTHER" id="PTHR34389:SF2">
    <property type="entry name" value="L-RHAMNOSE MUTAROTASE"/>
    <property type="match status" value="1"/>
</dbReference>
<dbReference type="PANTHER" id="PTHR34389">
    <property type="entry name" value="L-RHAMNOSE MUTAROTASE"/>
    <property type="match status" value="1"/>
</dbReference>
<protein>
    <submittedName>
        <fullName evidence="1">Rhamnose mutarotase</fullName>
    </submittedName>
</protein>
<reference evidence="1" key="1">
    <citation type="submission" date="2020-11" db="EMBL/GenBank/DDBJ databases">
        <authorList>
            <consortium name="DOE Joint Genome Institute"/>
            <person name="Ahrendt S."/>
            <person name="Riley R."/>
            <person name="Andreopoulos W."/>
            <person name="Labutti K."/>
            <person name="Pangilinan J."/>
            <person name="Ruiz-Duenas F.J."/>
            <person name="Barrasa J.M."/>
            <person name="Sanchez-Garcia M."/>
            <person name="Camarero S."/>
            <person name="Miyauchi S."/>
            <person name="Serrano A."/>
            <person name="Linde D."/>
            <person name="Babiker R."/>
            <person name="Drula E."/>
            <person name="Ayuso-Fernandez I."/>
            <person name="Pacheco R."/>
            <person name="Padilla G."/>
            <person name="Ferreira P."/>
            <person name="Barriuso J."/>
            <person name="Kellner H."/>
            <person name="Castanera R."/>
            <person name="Alfaro M."/>
            <person name="Ramirez L."/>
            <person name="Pisabarro A.G."/>
            <person name="Kuo A."/>
            <person name="Tritt A."/>
            <person name="Lipzen A."/>
            <person name="He G."/>
            <person name="Yan M."/>
            <person name="Ng V."/>
            <person name="Cullen D."/>
            <person name="Martin F."/>
            <person name="Rosso M.-N."/>
            <person name="Henrissat B."/>
            <person name="Hibbett D."/>
            <person name="Martinez A.T."/>
            <person name="Grigoriev I.V."/>
        </authorList>
    </citation>
    <scope>NUCLEOTIDE SEQUENCE</scope>
    <source>
        <strain evidence="1">CBS 247.69</strain>
    </source>
</reference>
<keyword evidence="2" id="KW-1185">Reference proteome</keyword>
<dbReference type="AlphaFoldDB" id="A0A9P5Y6S3"/>
<dbReference type="EMBL" id="MU150253">
    <property type="protein sequence ID" value="KAF9464597.1"/>
    <property type="molecule type" value="Genomic_DNA"/>
</dbReference>
<dbReference type="SUPFAM" id="SSF54909">
    <property type="entry name" value="Dimeric alpha+beta barrel"/>
    <property type="match status" value="1"/>
</dbReference>
<dbReference type="InterPro" id="IPR011008">
    <property type="entry name" value="Dimeric_a/b-barrel"/>
</dbReference>
<gene>
    <name evidence="1" type="ORF">BDZ94DRAFT_1256124</name>
</gene>
<proteinExistence type="predicted"/>
<evidence type="ECO:0000313" key="2">
    <source>
        <dbReference type="Proteomes" id="UP000807353"/>
    </source>
</evidence>
<comment type="caution">
    <text evidence="1">The sequence shown here is derived from an EMBL/GenBank/DDBJ whole genome shotgun (WGS) entry which is preliminary data.</text>
</comment>
<organism evidence="1 2">
    <name type="scientific">Collybia nuda</name>
    <dbReference type="NCBI Taxonomy" id="64659"/>
    <lineage>
        <taxon>Eukaryota</taxon>
        <taxon>Fungi</taxon>
        <taxon>Dikarya</taxon>
        <taxon>Basidiomycota</taxon>
        <taxon>Agaricomycotina</taxon>
        <taxon>Agaricomycetes</taxon>
        <taxon>Agaricomycetidae</taxon>
        <taxon>Agaricales</taxon>
        <taxon>Tricholomatineae</taxon>
        <taxon>Clitocybaceae</taxon>
        <taxon>Collybia</taxon>
    </lineage>
</organism>
<dbReference type="Pfam" id="PF05336">
    <property type="entry name" value="rhaM"/>
    <property type="match status" value="1"/>
</dbReference>
<accession>A0A9P5Y6S3</accession>
<dbReference type="GO" id="GO:0016857">
    <property type="term" value="F:racemase and epimerase activity, acting on carbohydrates and derivatives"/>
    <property type="evidence" value="ECO:0007669"/>
    <property type="project" value="InterPro"/>
</dbReference>
<evidence type="ECO:0000313" key="1">
    <source>
        <dbReference type="EMBL" id="KAF9464597.1"/>
    </source>
</evidence>
<dbReference type="Gene3D" id="3.30.70.100">
    <property type="match status" value="1"/>
</dbReference>
<dbReference type="OrthoDB" id="9981546at2759"/>
<dbReference type="Proteomes" id="UP000807353">
    <property type="component" value="Unassembled WGS sequence"/>
</dbReference>
<sequence>MCKRICQIIKLKPTAEEEYKAIHAAVWPGVLAALERAHITDYSIHHYPPLQLLIATFKYTGSDYEGDMKKVGEDPETRRWWAVTDGMQESFVEGAQGSGKDIPWWTELQEVFRFDGKA</sequence>
<dbReference type="InterPro" id="IPR008000">
    <property type="entry name" value="Rham/fucose_mutarotase"/>
</dbReference>
<name>A0A9P5Y6S3_9AGAR</name>